<dbReference type="SMART" id="SM00204">
    <property type="entry name" value="TGFB"/>
    <property type="match status" value="1"/>
</dbReference>
<evidence type="ECO:0000256" key="2">
    <source>
        <dbReference type="ARBA" id="ARBA00022525"/>
    </source>
</evidence>
<reference evidence="9" key="1">
    <citation type="submission" date="2025-08" db="UniProtKB">
        <authorList>
            <consortium name="RefSeq"/>
        </authorList>
    </citation>
    <scope>IDENTIFICATION</scope>
</reference>
<dbReference type="GO" id="GO:0008406">
    <property type="term" value="P:gonad development"/>
    <property type="evidence" value="ECO:0007669"/>
    <property type="project" value="InterPro"/>
</dbReference>
<dbReference type="InterPro" id="IPR001839">
    <property type="entry name" value="TGF-b_C"/>
</dbReference>
<accession>A0A6J2PL85</accession>
<gene>
    <name evidence="9" type="primary">amh</name>
</gene>
<dbReference type="OrthoDB" id="9893739at2759"/>
<evidence type="ECO:0000256" key="4">
    <source>
        <dbReference type="ARBA" id="ARBA00022782"/>
    </source>
</evidence>
<name>A0A6J2PL85_COTGO</name>
<dbReference type="GeneID" id="115007372"/>
<dbReference type="InParanoid" id="A0A6J2PL85"/>
<protein>
    <submittedName>
        <fullName evidence="9">LOW QUALITY PROTEIN: muellerian-inhibiting factor</fullName>
    </submittedName>
</protein>
<organism evidence="8 9">
    <name type="scientific">Cottoperca gobio</name>
    <name type="common">Frogmouth</name>
    <name type="synonym">Aphritis gobio</name>
    <dbReference type="NCBI Taxonomy" id="56716"/>
    <lineage>
        <taxon>Eukaryota</taxon>
        <taxon>Metazoa</taxon>
        <taxon>Chordata</taxon>
        <taxon>Craniata</taxon>
        <taxon>Vertebrata</taxon>
        <taxon>Euteleostomi</taxon>
        <taxon>Actinopterygii</taxon>
        <taxon>Neopterygii</taxon>
        <taxon>Teleostei</taxon>
        <taxon>Neoteleostei</taxon>
        <taxon>Acanthomorphata</taxon>
        <taxon>Eupercaria</taxon>
        <taxon>Perciformes</taxon>
        <taxon>Notothenioidei</taxon>
        <taxon>Bovichtidae</taxon>
        <taxon>Cottoperca</taxon>
    </lineage>
</organism>
<dbReference type="GO" id="GO:0005576">
    <property type="term" value="C:extracellular region"/>
    <property type="evidence" value="ECO:0007669"/>
    <property type="project" value="UniProtKB-SubCell"/>
</dbReference>
<keyword evidence="5" id="KW-0339">Growth factor</keyword>
<sequence>MFVDVFHCGALMLCCTRLCVALHVSHGQQLISARGHTATEHTFPSTASTLPHYAPCFLDDIIAVLREGVGNDGELTNSTLTQFGICKVSESSSGSVLLQLAMKTRRNGLELLHPTGVLWAEEDERGTLMLTFDLPPSPLLNLNPVLLLAFQSPPTKGNLDVTFTSQSLHPHTQSVCISGKTQYIMLTGKASEGNVHQKWKISVDTKKPDLNRSLRNILIGGKSGISISMTPLLLFSGERGTDLRYTHTSELSRASSQTSFLCELKRFLCDVQPQDPPESPPLQLDSLQSMPPLTLGLSSSDTLLAGLINSSSPTIFSFTGQGSVLQVYRGELALSPALLEEMKQRLEQTGIQVMEVLRDEEEEVGHRATQRLGRLKELCVSKEGTGSRTGEIQYRAFLLLRALQTMARAYELQRGLRSTRDGTHNPVGGNICGLKSLTVSLEKHLVGPNTANINNCHGSCAFPLVNGNNHAVLLNSHIESANVDERAPCCVPVTYEALEVVELNDHGTYISIKPDMIAKECGLPLKLFLFGVYLRHEIYLYIFNTACLSLVSVT</sequence>
<evidence type="ECO:0000256" key="3">
    <source>
        <dbReference type="ARBA" id="ARBA00022729"/>
    </source>
</evidence>
<evidence type="ECO:0000259" key="7">
    <source>
        <dbReference type="PROSITE" id="PS51362"/>
    </source>
</evidence>
<keyword evidence="2" id="KW-0964">Secreted</keyword>
<dbReference type="Gene3D" id="2.10.90.10">
    <property type="entry name" value="Cystine-knot cytokines"/>
    <property type="match status" value="1"/>
</dbReference>
<evidence type="ECO:0000256" key="6">
    <source>
        <dbReference type="SAM" id="SignalP"/>
    </source>
</evidence>
<dbReference type="PANTHER" id="PTHR15009">
    <property type="entry name" value="MUELLERIAN-INHIBITING FACTOR"/>
    <property type="match status" value="1"/>
</dbReference>
<feature type="chain" id="PRO_5026874118" evidence="6">
    <location>
        <begin position="22"/>
        <end position="554"/>
    </location>
</feature>
<comment type="subcellular location">
    <subcellularLocation>
        <location evidence="1">Secreted</location>
    </subcellularLocation>
</comment>
<dbReference type="CTD" id="268"/>
<evidence type="ECO:0000256" key="1">
    <source>
        <dbReference type="ARBA" id="ARBA00004613"/>
    </source>
</evidence>
<keyword evidence="8" id="KW-1185">Reference proteome</keyword>
<dbReference type="PANTHER" id="PTHR15009:SF4">
    <property type="entry name" value="MUELLERIAN-INHIBITING FACTOR"/>
    <property type="match status" value="1"/>
</dbReference>
<dbReference type="RefSeq" id="XP_029286066.1">
    <property type="nucleotide sequence ID" value="XM_029430206.1"/>
</dbReference>
<proteinExistence type="inferred from homology"/>
<evidence type="ECO:0000313" key="8">
    <source>
        <dbReference type="Proteomes" id="UP000504630"/>
    </source>
</evidence>
<dbReference type="FunCoup" id="A0A6J2PL85">
    <property type="interactions" value="522"/>
</dbReference>
<dbReference type="GO" id="GO:0030154">
    <property type="term" value="P:cell differentiation"/>
    <property type="evidence" value="ECO:0007669"/>
    <property type="project" value="UniProtKB-KW"/>
</dbReference>
<evidence type="ECO:0000313" key="9">
    <source>
        <dbReference type="RefSeq" id="XP_029286066.1"/>
    </source>
</evidence>
<dbReference type="AlphaFoldDB" id="A0A6J2PL85"/>
<dbReference type="PROSITE" id="PS51362">
    <property type="entry name" value="TGF_BETA_2"/>
    <property type="match status" value="1"/>
</dbReference>
<comment type="similarity">
    <text evidence="5">Belongs to the TGF-beta family.</text>
</comment>
<dbReference type="InterPro" id="IPR029034">
    <property type="entry name" value="Cystine-knot_cytokine"/>
</dbReference>
<dbReference type="KEGG" id="cgob:115007372"/>
<evidence type="ECO:0000256" key="5">
    <source>
        <dbReference type="RuleBase" id="RU000354"/>
    </source>
</evidence>
<feature type="domain" description="TGF-beta family profile" evidence="7">
    <location>
        <begin position="414"/>
        <end position="524"/>
    </location>
</feature>
<dbReference type="Pfam" id="PF04709">
    <property type="entry name" value="AMH_N"/>
    <property type="match status" value="1"/>
</dbReference>
<dbReference type="SUPFAM" id="SSF57501">
    <property type="entry name" value="Cystine-knot cytokines"/>
    <property type="match status" value="1"/>
</dbReference>
<dbReference type="Pfam" id="PF00019">
    <property type="entry name" value="TGF_beta"/>
    <property type="match status" value="1"/>
</dbReference>
<dbReference type="Proteomes" id="UP000504630">
    <property type="component" value="Chromosome 4"/>
</dbReference>
<feature type="signal peptide" evidence="6">
    <location>
        <begin position="1"/>
        <end position="21"/>
    </location>
</feature>
<dbReference type="InterPro" id="IPR021203">
    <property type="entry name" value="Muellerian-inhibiting_factor"/>
</dbReference>
<keyword evidence="4" id="KW-0221">Differentiation</keyword>
<keyword evidence="3 6" id="KW-0732">Signal</keyword>
<dbReference type="GO" id="GO:0008083">
    <property type="term" value="F:growth factor activity"/>
    <property type="evidence" value="ECO:0007669"/>
    <property type="project" value="UniProtKB-KW"/>
</dbReference>
<dbReference type="InterPro" id="IPR006799">
    <property type="entry name" value="AMH_N"/>
</dbReference>